<name>W1X693_9ZZZZ</name>
<feature type="non-terminal residue" evidence="1">
    <location>
        <position position="1"/>
    </location>
</feature>
<dbReference type="EMBL" id="AZMM01017658">
    <property type="protein sequence ID" value="ETJ25788.1"/>
    <property type="molecule type" value="Genomic_DNA"/>
</dbReference>
<gene>
    <name evidence="1" type="ORF">Q604_UNBC17658G0002</name>
</gene>
<proteinExistence type="predicted"/>
<comment type="caution">
    <text evidence="1">The sequence shown here is derived from an EMBL/GenBank/DDBJ whole genome shotgun (WGS) entry which is preliminary data.</text>
</comment>
<protein>
    <submittedName>
        <fullName evidence="1">Uncharacterized protein</fullName>
    </submittedName>
</protein>
<evidence type="ECO:0000313" key="1">
    <source>
        <dbReference type="EMBL" id="ETJ25788.1"/>
    </source>
</evidence>
<accession>W1X693</accession>
<sequence>HPEWDLKFDYGVMSEGDAAKEALKD</sequence>
<dbReference type="AlphaFoldDB" id="W1X693"/>
<reference evidence="1" key="1">
    <citation type="submission" date="2013-12" db="EMBL/GenBank/DDBJ databases">
        <title>A Varibaculum cambriense genome reconstructed from a premature infant gut community with otherwise low bacterial novelty that shifts toward anaerobic metabolism during the third week of life.</title>
        <authorList>
            <person name="Brown C.T."/>
            <person name="Sharon I."/>
            <person name="Thomas B.C."/>
            <person name="Castelle C.J."/>
            <person name="Morowitz M.J."/>
            <person name="Banfield J.F."/>
        </authorList>
    </citation>
    <scope>NUCLEOTIDE SEQUENCE</scope>
</reference>
<organism evidence="1">
    <name type="scientific">human gut metagenome</name>
    <dbReference type="NCBI Taxonomy" id="408170"/>
    <lineage>
        <taxon>unclassified sequences</taxon>
        <taxon>metagenomes</taxon>
        <taxon>organismal metagenomes</taxon>
    </lineage>
</organism>